<dbReference type="SMART" id="SM00872">
    <property type="entry name" value="Alpha-mann_mid"/>
    <property type="match status" value="1"/>
</dbReference>
<gene>
    <name evidence="6" type="ORF">KCQ71_16135</name>
</gene>
<feature type="domain" description="Glycoside hydrolase family 38 central" evidence="5">
    <location>
        <begin position="551"/>
        <end position="629"/>
    </location>
</feature>
<evidence type="ECO:0000256" key="1">
    <source>
        <dbReference type="ARBA" id="ARBA00009792"/>
    </source>
</evidence>
<dbReference type="PANTHER" id="PTHR46017">
    <property type="entry name" value="ALPHA-MANNOSIDASE 2C1"/>
    <property type="match status" value="1"/>
</dbReference>
<dbReference type="InterPro" id="IPR041147">
    <property type="entry name" value="GH38_C"/>
</dbReference>
<keyword evidence="7" id="KW-1185">Reference proteome</keyword>
<dbReference type="InterPro" id="IPR000602">
    <property type="entry name" value="Glyco_hydro_38_N"/>
</dbReference>
<dbReference type="PANTHER" id="PTHR46017:SF1">
    <property type="entry name" value="ALPHA-MANNOSIDASE 2C1"/>
    <property type="match status" value="1"/>
</dbReference>
<dbReference type="Proteomes" id="UP000826651">
    <property type="component" value="Unassembled WGS sequence"/>
</dbReference>
<proteinExistence type="inferred from homology"/>
<sequence length="1043" mass="113851">MGIARIGLRLSVATSPPPTSESQTAVHDTTARTEHRLRRFVAERLETAGYRSRTPLTVTAWEVPDEPVPFAEALSQTYTPFEIGSPWGRPWSTVWFHLRGQVPAEWAQDLAADGAGAVRLELLVDLGFSGAGPGFQTEGAIWSSDGVLLKGLEPRNHYLPLDVAPGEWVDLYVEAAANPDVPNGQWIKPTPMGDKATAGTEEIYELRAADLALLDVDVWELNQDVDALQGLMLELPATSPRRAQILRALEDMLDAVDPDDLAGTAAVGRERLADVLAAPAHASAHRLHAVGHAHIDSAWLWPVRETVRKCARTFSNVLNLMDADPDVTFACSSAQQYAWMKEFYPELYARIAQRVREGRFIPVGGMWVESDTNMPGGEALARQFVAGTQFFIDEFGVEPKEVWLPDSFGYTAALPQIARASGKEFLLTQKISWNDTNSFPHHTFAWAGTDGTRIFTHFPPVDTYNSMINGAELAKAERQYAEKGRANSSLLPYGYGDGGGGPTREMLAAARRTADLEGSPKVTLSTPEAFFTQARAEYADPPTWTGEMYLEYHRGTYTSQHRTKAGNRRSEHLLREAELWATAATVRAGADYPADALQRIWRLVLLQQFHDILPGSSIAWVHREAERNYALIEAELEALIGTALGHLAGSGDDRIALNAGPFPRAGVPALGGAAVGGSVEPGGATIEPDGEGWVLRNAHLRVVVDPRGLVTSLRDLTADREVVPAGMAANLLQVHRDIPNEWDAWDIDAHYRHVVRDLDTAEEIVAEPAGDGATTARLVVRRRFGSSTITQRLELIDGSLEITTEVDWHERQKLLKLAFPIDVQAERATSEIQFGHIHRPTATNTSWDAARFETVAHRWVHVGEAGYGVAVANDQTYGHDIRADLDPAGRPITVVRQSLLRAPLFPDPDADQGEHVLRSSIRPGAGIAESVREGYRMNLHVRTVTGSGALVAPLVRTDNDAVVIEAVKLAEDGSGDVIVRLYESLGGRARAAVTADFPVISVTETDLLERPRNDGSGALTQADGGSATVALRPFQICTLRFAR</sequence>
<keyword evidence="2" id="KW-0479">Metal-binding</keyword>
<evidence type="ECO:0000256" key="2">
    <source>
        <dbReference type="ARBA" id="ARBA00022723"/>
    </source>
</evidence>
<dbReference type="Gene3D" id="3.20.110.10">
    <property type="entry name" value="Glycoside hydrolase 38, N terminal domain"/>
    <property type="match status" value="1"/>
</dbReference>
<dbReference type="Gene3D" id="1.20.1270.50">
    <property type="entry name" value="Glycoside hydrolase family 38, central domain"/>
    <property type="match status" value="1"/>
</dbReference>
<dbReference type="InterPro" id="IPR037094">
    <property type="entry name" value="Glyco_hydro_38_cen_sf"/>
</dbReference>
<dbReference type="InterPro" id="IPR027291">
    <property type="entry name" value="Glyco_hydro_38_N_sf"/>
</dbReference>
<dbReference type="EMBL" id="JAGSHT010000015">
    <property type="protein sequence ID" value="MBZ2197691.1"/>
    <property type="molecule type" value="Genomic_DNA"/>
</dbReference>
<dbReference type="SUPFAM" id="SSF74650">
    <property type="entry name" value="Galactose mutarotase-like"/>
    <property type="match status" value="1"/>
</dbReference>
<dbReference type="CDD" id="cd10789">
    <property type="entry name" value="GH38N_AMII_ER_cytosolic"/>
    <property type="match status" value="1"/>
</dbReference>
<name>A0ABS7SBF9_9MICO</name>
<keyword evidence="3" id="KW-0378">Hydrolase</keyword>
<dbReference type="SUPFAM" id="SSF88713">
    <property type="entry name" value="Glycoside hydrolase/deacetylase"/>
    <property type="match status" value="1"/>
</dbReference>
<dbReference type="InterPro" id="IPR015341">
    <property type="entry name" value="Glyco_hydro_38_cen"/>
</dbReference>
<dbReference type="InterPro" id="IPR011330">
    <property type="entry name" value="Glyco_hydro/deAcase_b/a-brl"/>
</dbReference>
<dbReference type="InterPro" id="IPR011013">
    <property type="entry name" value="Gal_mutarotase_sf_dom"/>
</dbReference>
<dbReference type="InterPro" id="IPR028995">
    <property type="entry name" value="Glyco_hydro_57/38_cen_sf"/>
</dbReference>
<dbReference type="Pfam" id="PF17677">
    <property type="entry name" value="Glyco_hydro38C2"/>
    <property type="match status" value="1"/>
</dbReference>
<dbReference type="InterPro" id="IPR054723">
    <property type="entry name" value="Ams1-like_N"/>
</dbReference>
<reference evidence="6 7" key="1">
    <citation type="submission" date="2021-04" db="EMBL/GenBank/DDBJ databases">
        <title>Ruania sp. nov., isolated from sandy soil of mangrove forest.</title>
        <authorList>
            <person name="Ge X."/>
            <person name="Huang R."/>
            <person name="Liu W."/>
        </authorList>
    </citation>
    <scope>NUCLEOTIDE SEQUENCE [LARGE SCALE GENOMIC DNA]</scope>
    <source>
        <strain evidence="6 7">N2-46</strain>
    </source>
</reference>
<dbReference type="Pfam" id="PF22907">
    <property type="entry name" value="Ams1-like_1st"/>
    <property type="match status" value="1"/>
</dbReference>
<evidence type="ECO:0000313" key="6">
    <source>
        <dbReference type="EMBL" id="MBZ2197691.1"/>
    </source>
</evidence>
<dbReference type="Pfam" id="PF07748">
    <property type="entry name" value="Glyco_hydro_38C"/>
    <property type="match status" value="1"/>
</dbReference>
<dbReference type="InterPro" id="IPR011682">
    <property type="entry name" value="Glyco_hydro_38_C"/>
</dbReference>
<evidence type="ECO:0000256" key="3">
    <source>
        <dbReference type="ARBA" id="ARBA00022801"/>
    </source>
</evidence>
<evidence type="ECO:0000313" key="7">
    <source>
        <dbReference type="Proteomes" id="UP000826651"/>
    </source>
</evidence>
<comment type="similarity">
    <text evidence="1">Belongs to the glycosyl hydrolase 38 family.</text>
</comment>
<accession>A0ABS7SBF9</accession>
<organism evidence="6 7">
    <name type="scientific">Occultella gossypii</name>
    <dbReference type="NCBI Taxonomy" id="2800820"/>
    <lineage>
        <taxon>Bacteria</taxon>
        <taxon>Bacillati</taxon>
        <taxon>Actinomycetota</taxon>
        <taxon>Actinomycetes</taxon>
        <taxon>Micrococcales</taxon>
        <taxon>Ruaniaceae</taxon>
        <taxon>Occultella</taxon>
    </lineage>
</organism>
<dbReference type="Pfam" id="PF01074">
    <property type="entry name" value="Glyco_hydro_38N"/>
    <property type="match status" value="1"/>
</dbReference>
<evidence type="ECO:0000259" key="5">
    <source>
        <dbReference type="SMART" id="SM00872"/>
    </source>
</evidence>
<keyword evidence="4" id="KW-0326">Glycosidase</keyword>
<dbReference type="Gene3D" id="2.70.98.30">
    <property type="entry name" value="Golgi alpha-mannosidase II, domain 4"/>
    <property type="match status" value="1"/>
</dbReference>
<dbReference type="Pfam" id="PF09261">
    <property type="entry name" value="Alpha-mann_mid"/>
    <property type="match status" value="1"/>
</dbReference>
<comment type="caution">
    <text evidence="6">The sequence shown here is derived from an EMBL/GenBank/DDBJ whole genome shotgun (WGS) entry which is preliminary data.</text>
</comment>
<protein>
    <submittedName>
        <fullName evidence="6">Alpha-mannosidase</fullName>
    </submittedName>
</protein>
<evidence type="ECO:0000256" key="4">
    <source>
        <dbReference type="ARBA" id="ARBA00023295"/>
    </source>
</evidence>
<dbReference type="Gene3D" id="2.60.40.2220">
    <property type="match status" value="1"/>
</dbReference>
<dbReference type="SUPFAM" id="SSF88688">
    <property type="entry name" value="Families 57/38 glycoside transferase middle domain"/>
    <property type="match status" value="1"/>
</dbReference>